<evidence type="ECO:0000256" key="1">
    <source>
        <dbReference type="ARBA" id="ARBA00008361"/>
    </source>
</evidence>
<evidence type="ECO:0000256" key="2">
    <source>
        <dbReference type="ARBA" id="ARBA00022603"/>
    </source>
</evidence>
<comment type="caution">
    <text evidence="5">The sequence shown here is derived from an EMBL/GenBank/DDBJ whole genome shotgun (WGS) entry which is preliminary data.</text>
</comment>
<dbReference type="GO" id="GO:0032259">
    <property type="term" value="P:methylation"/>
    <property type="evidence" value="ECO:0007669"/>
    <property type="project" value="UniProtKB-KW"/>
</dbReference>
<dbReference type="CDD" id="cd02440">
    <property type="entry name" value="AdoMet_MTases"/>
    <property type="match status" value="1"/>
</dbReference>
<dbReference type="SUPFAM" id="SSF53335">
    <property type="entry name" value="S-adenosyl-L-methionine-dependent methyltransferases"/>
    <property type="match status" value="1"/>
</dbReference>
<dbReference type="GO" id="GO:0008757">
    <property type="term" value="F:S-adenosylmethionine-dependent methyltransferase activity"/>
    <property type="evidence" value="ECO:0007669"/>
    <property type="project" value="InterPro"/>
</dbReference>
<proteinExistence type="inferred from homology"/>
<dbReference type="PANTHER" id="PTHR44942:SF4">
    <property type="entry name" value="METHYLTRANSFERASE TYPE 11 DOMAIN-CONTAINING PROTEIN"/>
    <property type="match status" value="1"/>
</dbReference>
<sequence>MPQEPSHEQRVITQFAPRAAAYVSSPVHAAGPDLDRIEQVAAELRPARALDLGCGGGHVSYRIAPHAGEVVACDLSADMVAAVRAAAAERGLANITGAVAPAEALPFADGAFDFLACRMTAHHWRDWEAGLREARRVLRQGSRAAFVDVAAPEDSVADVHLQAVELLRDTSHVRDYRASEWLAGLGRAGFTVNAVRTHRLRMDFASWIARMGPPESHVAAIRSLLAGASTPVARALEIEPDGSFSFDVVTIEAS</sequence>
<evidence type="ECO:0000313" key="5">
    <source>
        <dbReference type="EMBL" id="MBC2666067.1"/>
    </source>
</evidence>
<dbReference type="InterPro" id="IPR051052">
    <property type="entry name" value="Diverse_substrate_MTase"/>
</dbReference>
<dbReference type="Pfam" id="PF08241">
    <property type="entry name" value="Methyltransf_11"/>
    <property type="match status" value="1"/>
</dbReference>
<evidence type="ECO:0000313" key="6">
    <source>
        <dbReference type="Proteomes" id="UP000566813"/>
    </source>
</evidence>
<dbReference type="PANTHER" id="PTHR44942">
    <property type="entry name" value="METHYLTRANSF_11 DOMAIN-CONTAINING PROTEIN"/>
    <property type="match status" value="1"/>
</dbReference>
<comment type="similarity">
    <text evidence="1">Belongs to the methyltransferase superfamily.</text>
</comment>
<dbReference type="AlphaFoldDB" id="A0A7X1FTH8"/>
<gene>
    <name evidence="5" type="ORF">H7F51_11120</name>
</gene>
<keyword evidence="6" id="KW-1185">Reference proteome</keyword>
<name>A0A7X1FTH8_9SPHN</name>
<dbReference type="Proteomes" id="UP000566813">
    <property type="component" value="Unassembled WGS sequence"/>
</dbReference>
<dbReference type="EMBL" id="JACLAW010000007">
    <property type="protein sequence ID" value="MBC2666067.1"/>
    <property type="molecule type" value="Genomic_DNA"/>
</dbReference>
<reference evidence="5 6" key="1">
    <citation type="submission" date="2020-08" db="EMBL/GenBank/DDBJ databases">
        <title>The genome sequence of type strain Novosphingobium flavum NBRC 111647.</title>
        <authorList>
            <person name="Liu Y."/>
        </authorList>
    </citation>
    <scope>NUCLEOTIDE SEQUENCE [LARGE SCALE GENOMIC DNA]</scope>
    <source>
        <strain evidence="5 6">NBRC 111647</strain>
    </source>
</reference>
<keyword evidence="2 5" id="KW-0489">Methyltransferase</keyword>
<protein>
    <submittedName>
        <fullName evidence="5">Class I SAM-dependent methyltransferase</fullName>
    </submittedName>
</protein>
<keyword evidence="3 5" id="KW-0808">Transferase</keyword>
<feature type="domain" description="Methyltransferase type 11" evidence="4">
    <location>
        <begin position="50"/>
        <end position="145"/>
    </location>
</feature>
<dbReference type="InterPro" id="IPR029063">
    <property type="entry name" value="SAM-dependent_MTases_sf"/>
</dbReference>
<organism evidence="5 6">
    <name type="scientific">Novosphingobium flavum</name>
    <dbReference type="NCBI Taxonomy" id="1778672"/>
    <lineage>
        <taxon>Bacteria</taxon>
        <taxon>Pseudomonadati</taxon>
        <taxon>Pseudomonadota</taxon>
        <taxon>Alphaproteobacteria</taxon>
        <taxon>Sphingomonadales</taxon>
        <taxon>Sphingomonadaceae</taxon>
        <taxon>Novosphingobium</taxon>
    </lineage>
</organism>
<evidence type="ECO:0000256" key="3">
    <source>
        <dbReference type="ARBA" id="ARBA00022679"/>
    </source>
</evidence>
<dbReference type="InterPro" id="IPR013216">
    <property type="entry name" value="Methyltransf_11"/>
</dbReference>
<accession>A0A7X1FTH8</accession>
<dbReference type="RefSeq" id="WP_185664365.1">
    <property type="nucleotide sequence ID" value="NZ_JACLAW010000007.1"/>
</dbReference>
<evidence type="ECO:0000259" key="4">
    <source>
        <dbReference type="Pfam" id="PF08241"/>
    </source>
</evidence>
<dbReference type="Gene3D" id="3.40.50.150">
    <property type="entry name" value="Vaccinia Virus protein VP39"/>
    <property type="match status" value="1"/>
</dbReference>